<sequence>MSKRGVVLHESARNIIYNVDKYFESEKQHNFELIQQIQAASTLSGPNLDVILTREMYAVLLQTLQNTSKVTERVHLATGVNKNTVTRIRREKREAQANCSKLAPLSKKTSKDLEISS</sequence>
<gene>
    <name evidence="1" type="ORF">PYW08_005698</name>
</gene>
<accession>A0ACC2QHD7</accession>
<organism evidence="1 2">
    <name type="scientific">Mythimna loreyi</name>
    <dbReference type="NCBI Taxonomy" id="667449"/>
    <lineage>
        <taxon>Eukaryota</taxon>
        <taxon>Metazoa</taxon>
        <taxon>Ecdysozoa</taxon>
        <taxon>Arthropoda</taxon>
        <taxon>Hexapoda</taxon>
        <taxon>Insecta</taxon>
        <taxon>Pterygota</taxon>
        <taxon>Neoptera</taxon>
        <taxon>Endopterygota</taxon>
        <taxon>Lepidoptera</taxon>
        <taxon>Glossata</taxon>
        <taxon>Ditrysia</taxon>
        <taxon>Noctuoidea</taxon>
        <taxon>Noctuidae</taxon>
        <taxon>Noctuinae</taxon>
        <taxon>Hadenini</taxon>
        <taxon>Mythimna</taxon>
    </lineage>
</organism>
<evidence type="ECO:0000313" key="1">
    <source>
        <dbReference type="EMBL" id="KAJ8717299.1"/>
    </source>
</evidence>
<protein>
    <submittedName>
        <fullName evidence="1">Uncharacterized protein</fullName>
    </submittedName>
</protein>
<reference evidence="1" key="1">
    <citation type="submission" date="2023-03" db="EMBL/GenBank/DDBJ databases">
        <title>Chromosome-level genomes of two armyworms, Mythimna separata and Mythimna loreyi, provide insights into the biosynthesis and reception of sex pheromones.</title>
        <authorList>
            <person name="Zhao H."/>
        </authorList>
    </citation>
    <scope>NUCLEOTIDE SEQUENCE</scope>
    <source>
        <strain evidence="1">BeijingLab</strain>
    </source>
</reference>
<name>A0ACC2QHD7_9NEOP</name>
<comment type="caution">
    <text evidence="1">The sequence shown here is derived from an EMBL/GenBank/DDBJ whole genome shotgun (WGS) entry which is preliminary data.</text>
</comment>
<keyword evidence="2" id="KW-1185">Reference proteome</keyword>
<evidence type="ECO:0000313" key="2">
    <source>
        <dbReference type="Proteomes" id="UP001231649"/>
    </source>
</evidence>
<proteinExistence type="predicted"/>
<dbReference type="EMBL" id="CM056794">
    <property type="protein sequence ID" value="KAJ8717299.1"/>
    <property type="molecule type" value="Genomic_DNA"/>
</dbReference>
<dbReference type="Proteomes" id="UP001231649">
    <property type="component" value="Chromosome 18"/>
</dbReference>